<dbReference type="GO" id="GO:0005506">
    <property type="term" value="F:iron ion binding"/>
    <property type="evidence" value="ECO:0007669"/>
    <property type="project" value="InterPro"/>
</dbReference>
<dbReference type="GO" id="GO:0016020">
    <property type="term" value="C:membrane"/>
    <property type="evidence" value="ECO:0007669"/>
    <property type="project" value="UniProtKB-SubCell"/>
</dbReference>
<dbReference type="PANTHER" id="PTHR24305:SF157">
    <property type="entry name" value="N-ACETYLTRYPTOPHAN 6-HYDROXYLASE IVOC-RELATED"/>
    <property type="match status" value="1"/>
</dbReference>
<dbReference type="InterPro" id="IPR036396">
    <property type="entry name" value="Cyt_P450_sf"/>
</dbReference>
<dbReference type="InterPro" id="IPR005828">
    <property type="entry name" value="MFS_sugar_transport-like"/>
</dbReference>
<dbReference type="GO" id="GO:0022857">
    <property type="term" value="F:transmembrane transporter activity"/>
    <property type="evidence" value="ECO:0007669"/>
    <property type="project" value="InterPro"/>
</dbReference>
<dbReference type="GO" id="GO:0004497">
    <property type="term" value="F:monooxygenase activity"/>
    <property type="evidence" value="ECO:0007669"/>
    <property type="project" value="UniProtKB-KW"/>
</dbReference>
<dbReference type="SUPFAM" id="SSF103473">
    <property type="entry name" value="MFS general substrate transporter"/>
    <property type="match status" value="1"/>
</dbReference>
<feature type="transmembrane region" description="Helical" evidence="14">
    <location>
        <begin position="532"/>
        <end position="554"/>
    </location>
</feature>
<evidence type="ECO:0000256" key="10">
    <source>
        <dbReference type="ARBA" id="ARBA00023004"/>
    </source>
</evidence>
<evidence type="ECO:0000256" key="11">
    <source>
        <dbReference type="ARBA" id="ARBA00023033"/>
    </source>
</evidence>
<evidence type="ECO:0000313" key="17">
    <source>
        <dbReference type="Proteomes" id="UP000606974"/>
    </source>
</evidence>
<feature type="transmembrane region" description="Helical" evidence="14">
    <location>
        <begin position="178"/>
        <end position="202"/>
    </location>
</feature>
<feature type="transmembrane region" description="Helical" evidence="14">
    <location>
        <begin position="117"/>
        <end position="138"/>
    </location>
</feature>
<sequence length="1167" mass="130907">MGRWGRRLYKTDRARDFDHEQDRNIRRRQIYETIDRQGFQWVVVLVAGVGFFLDGYTLFASNIALPMIAYVFWTEEVSSLKLTYINVATLAGTLLGQLAIGFLADKNGRKKMYGIELVLLIGSTLGVVMCSTGTHHSMSVLTWLIWWRTMVGIGVGGDYPLSAVITSEFAPAKHRAKMLATVFFMQPLGQVSGNLVSLIVVVASKRQGEADLIRAVDIMWRWVVAIGVVPGVVALVFRLAIPETPRFLIDIDDNPIKAEFDANNLWGDSSTSSELARGTRRDTIHLSTTTDANRLHDEDIATSSVTEWDCMDDPPTTLNSNWTLSKADIVQYFWQEGNWRTLAGTSLTWLLLDFGFYGIALSNPHFLAKTWGSLNISGPTPPWKTDNSPDANIYDMFLNTSVHALVILNIGSVVGGLLMIFFANRLNRVSLQKYGFLALAALFIALGTMFITVHKAGAVAVALYILGQLIFNFGPNATTYIIPAEVFPTRYRGTCHGISAAAGKLGSILVQVFSAYYKFGSFTPGNAQTRRYGIILIVFSIAMILGAVVTHFWVPNVQEKVDGKPHRILGGNTKTLTLEVLGKGRSGPRSLPVTVRQRANQRSAYYKGRNYAEKNRPFSDTREIRNYYLLLAGAGTIFIRFLEQPPNYSECWVLTNYTLAPTTLLILFSICLYYASVGFYRLYLSPIAKFPGPRLAALTYWYEFYHNVLRRGQFVFEIRKMHEKYGPIVRITPHELHIQDKDYYDEVYPGSHKPTDKHSSISRALGTSLSVASTAPHKLHKMRRAPLNPFFSKGSVLKYSGIIQTCAEKLGTRLEGFYESKTPIDLRVAFAALTIDVISKYCYGESYNSLGKPDMDPDIYRNISSFGELAHLLKYFPWIMTVGKFLPHWVVALNRNLLIALNRKEALEVQAQAVLSDKEKGYKKKYDSPTVFHELVNSNLPAEEKSITRVMDESMTLIPAGTVTTAHMLSTTSYHILSNRHILQRLQKELQEAVPDSSHITKTPLPQLEHLPYLTAIIKEGLRISHAAVTRNPRVAPDRALQFQDWTIPPGTTVSMTASILHTDPAVFPEPQKFRPERWLQESQPNAPANGSLEKYLIPFGKGSRNCLGMNLAYAEIYMTLASVFRRFELELYETTSEDVDIVHDFIAGSPRLDSKGVRVVVVGKRD</sequence>
<dbReference type="Proteomes" id="UP000606974">
    <property type="component" value="Unassembled WGS sequence"/>
</dbReference>
<dbReference type="InterPro" id="IPR005829">
    <property type="entry name" value="Sugar_transporter_CS"/>
</dbReference>
<feature type="transmembrane region" description="Helical" evidence="14">
    <location>
        <begin position="434"/>
        <end position="453"/>
    </location>
</feature>
<feature type="transmembrane region" description="Helical" evidence="14">
    <location>
        <begin position="662"/>
        <end position="684"/>
    </location>
</feature>
<evidence type="ECO:0000256" key="14">
    <source>
        <dbReference type="SAM" id="Phobius"/>
    </source>
</evidence>
<dbReference type="PROSITE" id="PS00086">
    <property type="entry name" value="CYTOCHROME_P450"/>
    <property type="match status" value="1"/>
</dbReference>
<feature type="domain" description="Major facilitator superfamily (MFS) profile" evidence="15">
    <location>
        <begin position="43"/>
        <end position="558"/>
    </location>
</feature>
<evidence type="ECO:0000256" key="8">
    <source>
        <dbReference type="ARBA" id="ARBA00022989"/>
    </source>
</evidence>
<dbReference type="Pfam" id="PF00083">
    <property type="entry name" value="Sugar_tr"/>
    <property type="match status" value="2"/>
</dbReference>
<evidence type="ECO:0000256" key="6">
    <source>
        <dbReference type="ARBA" id="ARBA00022692"/>
    </source>
</evidence>
<evidence type="ECO:0000256" key="7">
    <source>
        <dbReference type="ARBA" id="ARBA00022723"/>
    </source>
</evidence>
<evidence type="ECO:0000256" key="9">
    <source>
        <dbReference type="ARBA" id="ARBA00023002"/>
    </source>
</evidence>
<keyword evidence="5 13" id="KW-0349">Heme</keyword>
<dbReference type="InterPro" id="IPR050121">
    <property type="entry name" value="Cytochrome_P450_monoxygenase"/>
</dbReference>
<evidence type="ECO:0000256" key="5">
    <source>
        <dbReference type="ARBA" id="ARBA00022617"/>
    </source>
</evidence>
<comment type="subcellular location">
    <subcellularLocation>
        <location evidence="2">Membrane</location>
        <topology evidence="2">Multi-pass membrane protein</topology>
    </subcellularLocation>
    <subcellularLocation>
        <location evidence="3">Membrane</location>
        <topology evidence="3">Single-pass membrane protein</topology>
    </subcellularLocation>
</comment>
<feature type="transmembrane region" description="Helical" evidence="14">
    <location>
        <begin position="459"/>
        <end position="482"/>
    </location>
</feature>
<comment type="caution">
    <text evidence="16">The sequence shown here is derived from an EMBL/GenBank/DDBJ whole genome shotgun (WGS) entry which is preliminary data.</text>
</comment>
<dbReference type="EMBL" id="JAACFV010000015">
    <property type="protein sequence ID" value="KAF7512104.1"/>
    <property type="molecule type" value="Genomic_DNA"/>
</dbReference>
<keyword evidence="12 14" id="KW-0472">Membrane</keyword>
<dbReference type="PRINTS" id="PR00463">
    <property type="entry name" value="EP450I"/>
</dbReference>
<evidence type="ECO:0000256" key="2">
    <source>
        <dbReference type="ARBA" id="ARBA00004141"/>
    </source>
</evidence>
<keyword evidence="6 14" id="KW-0812">Transmembrane</keyword>
<keyword evidence="11" id="KW-0503">Monooxygenase</keyword>
<evidence type="ECO:0000313" key="16">
    <source>
        <dbReference type="EMBL" id="KAF7512104.1"/>
    </source>
</evidence>
<evidence type="ECO:0000256" key="1">
    <source>
        <dbReference type="ARBA" id="ARBA00001971"/>
    </source>
</evidence>
<dbReference type="InterPro" id="IPR002401">
    <property type="entry name" value="Cyt_P450_E_grp-I"/>
</dbReference>
<dbReference type="Gene3D" id="1.20.1250.20">
    <property type="entry name" value="MFS general substrate transporter like domains"/>
    <property type="match status" value="2"/>
</dbReference>
<dbReference type="PROSITE" id="PS00217">
    <property type="entry name" value="SUGAR_TRANSPORT_2"/>
    <property type="match status" value="1"/>
</dbReference>
<comment type="cofactor">
    <cofactor evidence="1 13">
        <name>heme</name>
        <dbReference type="ChEBI" id="CHEBI:30413"/>
    </cofactor>
</comment>
<feature type="transmembrane region" description="Helical" evidence="14">
    <location>
        <begin position="84"/>
        <end position="105"/>
    </location>
</feature>
<dbReference type="CDD" id="cd11062">
    <property type="entry name" value="CYP58-like"/>
    <property type="match status" value="1"/>
</dbReference>
<dbReference type="PRINTS" id="PR00385">
    <property type="entry name" value="P450"/>
</dbReference>
<dbReference type="AlphaFoldDB" id="A0A8H7ARA9"/>
<dbReference type="GO" id="GO:0020037">
    <property type="term" value="F:heme binding"/>
    <property type="evidence" value="ECO:0007669"/>
    <property type="project" value="InterPro"/>
</dbReference>
<dbReference type="Gene3D" id="1.10.630.10">
    <property type="entry name" value="Cytochrome P450"/>
    <property type="match status" value="1"/>
</dbReference>
<feature type="transmembrane region" description="Helical" evidence="14">
    <location>
        <begin position="402"/>
        <end position="422"/>
    </location>
</feature>
<feature type="binding site" description="axial binding residue" evidence="13">
    <location>
        <position position="1107"/>
    </location>
    <ligand>
        <name>heme</name>
        <dbReference type="ChEBI" id="CHEBI:30413"/>
    </ligand>
    <ligandPart>
        <name>Fe</name>
        <dbReference type="ChEBI" id="CHEBI:18248"/>
    </ligandPart>
</feature>
<gene>
    <name evidence="16" type="ORF">GJ744_002817</name>
</gene>
<evidence type="ECO:0000256" key="4">
    <source>
        <dbReference type="ARBA" id="ARBA00010617"/>
    </source>
</evidence>
<feature type="transmembrane region" description="Helical" evidence="14">
    <location>
        <begin position="41"/>
        <end position="72"/>
    </location>
</feature>
<keyword evidence="9" id="KW-0560">Oxidoreductase</keyword>
<dbReference type="PANTHER" id="PTHR24305">
    <property type="entry name" value="CYTOCHROME P450"/>
    <property type="match status" value="1"/>
</dbReference>
<dbReference type="InterPro" id="IPR036259">
    <property type="entry name" value="MFS_trans_sf"/>
</dbReference>
<evidence type="ECO:0000256" key="13">
    <source>
        <dbReference type="PIRSR" id="PIRSR602401-1"/>
    </source>
</evidence>
<feature type="transmembrane region" description="Helical" evidence="14">
    <location>
        <begin position="341"/>
        <end position="360"/>
    </location>
</feature>
<keyword evidence="10 13" id="KW-0408">Iron</keyword>
<evidence type="ECO:0000256" key="3">
    <source>
        <dbReference type="ARBA" id="ARBA00004167"/>
    </source>
</evidence>
<dbReference type="SUPFAM" id="SSF48264">
    <property type="entry name" value="Cytochrome P450"/>
    <property type="match status" value="1"/>
</dbReference>
<organism evidence="16 17">
    <name type="scientific">Endocarpon pusillum</name>
    <dbReference type="NCBI Taxonomy" id="364733"/>
    <lineage>
        <taxon>Eukaryota</taxon>
        <taxon>Fungi</taxon>
        <taxon>Dikarya</taxon>
        <taxon>Ascomycota</taxon>
        <taxon>Pezizomycotina</taxon>
        <taxon>Eurotiomycetes</taxon>
        <taxon>Chaetothyriomycetidae</taxon>
        <taxon>Verrucariales</taxon>
        <taxon>Verrucariaceae</taxon>
        <taxon>Endocarpon</taxon>
    </lineage>
</organism>
<feature type="transmembrane region" description="Helical" evidence="14">
    <location>
        <begin position="144"/>
        <end position="166"/>
    </location>
</feature>
<name>A0A8H7ARA9_9EURO</name>
<keyword evidence="17" id="KW-1185">Reference proteome</keyword>
<feature type="transmembrane region" description="Helical" evidence="14">
    <location>
        <begin position="624"/>
        <end position="642"/>
    </location>
</feature>
<evidence type="ECO:0000259" key="15">
    <source>
        <dbReference type="PROSITE" id="PS50850"/>
    </source>
</evidence>
<feature type="transmembrane region" description="Helical" evidence="14">
    <location>
        <begin position="494"/>
        <end position="517"/>
    </location>
</feature>
<keyword evidence="7 13" id="KW-0479">Metal-binding</keyword>
<feature type="transmembrane region" description="Helical" evidence="14">
    <location>
        <begin position="222"/>
        <end position="241"/>
    </location>
</feature>
<proteinExistence type="inferred from homology"/>
<reference evidence="16" key="1">
    <citation type="submission" date="2020-02" db="EMBL/GenBank/DDBJ databases">
        <authorList>
            <person name="Palmer J.M."/>
        </authorList>
    </citation>
    <scope>NUCLEOTIDE SEQUENCE</scope>
    <source>
        <strain evidence="16">EPUS1.4</strain>
        <tissue evidence="16">Thallus</tissue>
    </source>
</reference>
<dbReference type="InterPro" id="IPR020846">
    <property type="entry name" value="MFS_dom"/>
</dbReference>
<dbReference type="PROSITE" id="PS50850">
    <property type="entry name" value="MFS"/>
    <property type="match status" value="1"/>
</dbReference>
<dbReference type="InterPro" id="IPR017972">
    <property type="entry name" value="Cyt_P450_CS"/>
</dbReference>
<evidence type="ECO:0000256" key="12">
    <source>
        <dbReference type="ARBA" id="ARBA00023136"/>
    </source>
</evidence>
<accession>A0A8H7ARA9</accession>
<keyword evidence="8 14" id="KW-1133">Transmembrane helix</keyword>
<dbReference type="GO" id="GO:0016705">
    <property type="term" value="F:oxidoreductase activity, acting on paired donors, with incorporation or reduction of molecular oxygen"/>
    <property type="evidence" value="ECO:0007669"/>
    <property type="project" value="InterPro"/>
</dbReference>
<dbReference type="OrthoDB" id="433512at2759"/>
<protein>
    <recommendedName>
        <fullName evidence="15">Major facilitator superfamily (MFS) profile domain-containing protein</fullName>
    </recommendedName>
</protein>
<dbReference type="FunFam" id="1.10.630.10:FF:000069">
    <property type="entry name" value="Cytochrome P450, putative (Eurofung)"/>
    <property type="match status" value="1"/>
</dbReference>
<dbReference type="Pfam" id="PF00067">
    <property type="entry name" value="p450"/>
    <property type="match status" value="1"/>
</dbReference>
<comment type="similarity">
    <text evidence="4">Belongs to the cytochrome P450 family.</text>
</comment>
<dbReference type="InterPro" id="IPR001128">
    <property type="entry name" value="Cyt_P450"/>
</dbReference>